<reference evidence="1 2" key="1">
    <citation type="submission" date="2018-06" db="EMBL/GenBank/DDBJ databases">
        <authorList>
            <consortium name="Pathogen Informatics"/>
            <person name="Doyle S."/>
        </authorList>
    </citation>
    <scope>NUCLEOTIDE SEQUENCE [LARGE SCALE GENOMIC DNA]</scope>
    <source>
        <strain evidence="1 2">NCTC12120</strain>
    </source>
</reference>
<dbReference type="AlphaFoldDB" id="A0A2X2SUM9"/>
<keyword evidence="1" id="KW-0969">Cilium</keyword>
<keyword evidence="1" id="KW-0282">Flagellum</keyword>
<name>A0A2X2SUM9_9ENTR</name>
<accession>A0A2X2SUM9</accession>
<organism evidence="1 2">
    <name type="scientific">Cedecea neteri</name>
    <dbReference type="NCBI Taxonomy" id="158822"/>
    <lineage>
        <taxon>Bacteria</taxon>
        <taxon>Pseudomonadati</taxon>
        <taxon>Pseudomonadota</taxon>
        <taxon>Gammaproteobacteria</taxon>
        <taxon>Enterobacterales</taxon>
        <taxon>Enterobacteriaceae</taxon>
        <taxon>Cedecea</taxon>
    </lineage>
</organism>
<proteinExistence type="predicted"/>
<keyword evidence="1" id="KW-0966">Cell projection</keyword>
<gene>
    <name evidence="1" type="ORF">NCTC12120_00606</name>
</gene>
<evidence type="ECO:0000313" key="2">
    <source>
        <dbReference type="Proteomes" id="UP000251197"/>
    </source>
</evidence>
<dbReference type="EMBL" id="UAVU01000003">
    <property type="protein sequence ID" value="SQA96836.1"/>
    <property type="molecule type" value="Genomic_DNA"/>
</dbReference>
<sequence length="51" mass="6103">MRKNEHTDEYQRQLLMLLFELLELVQDGGLKVLDEYIEVPESSPLFQKIPR</sequence>
<protein>
    <submittedName>
        <fullName evidence="1">Flagellar motor protein MotA</fullName>
    </submittedName>
</protein>
<evidence type="ECO:0000313" key="1">
    <source>
        <dbReference type="EMBL" id="SQA96836.1"/>
    </source>
</evidence>
<dbReference type="Proteomes" id="UP000251197">
    <property type="component" value="Unassembled WGS sequence"/>
</dbReference>